<name>A0A1I7W6Q4_HETBA</name>
<sequence length="47" mass="5467">MKYRRICIPVSVLVEVLFSSIFFTLFFFFGIVGNIRDSLTDPVEVFC</sequence>
<proteinExistence type="predicted"/>
<protein>
    <submittedName>
        <fullName evidence="3">Bestrophin homolog</fullName>
    </submittedName>
</protein>
<keyword evidence="1" id="KW-0472">Membrane</keyword>
<reference evidence="3" key="1">
    <citation type="submission" date="2016-11" db="UniProtKB">
        <authorList>
            <consortium name="WormBaseParasite"/>
        </authorList>
    </citation>
    <scope>IDENTIFICATION</scope>
</reference>
<evidence type="ECO:0000256" key="1">
    <source>
        <dbReference type="SAM" id="Phobius"/>
    </source>
</evidence>
<dbReference type="AlphaFoldDB" id="A0A1I7W6Q4"/>
<feature type="transmembrane region" description="Helical" evidence="1">
    <location>
        <begin position="12"/>
        <end position="32"/>
    </location>
</feature>
<dbReference type="WBParaSite" id="Hba_00316">
    <property type="protein sequence ID" value="Hba_00316"/>
    <property type="gene ID" value="Hba_00316"/>
</dbReference>
<keyword evidence="2" id="KW-1185">Reference proteome</keyword>
<dbReference type="Proteomes" id="UP000095283">
    <property type="component" value="Unplaced"/>
</dbReference>
<accession>A0A1I7W6Q4</accession>
<keyword evidence="1" id="KW-1133">Transmembrane helix</keyword>
<evidence type="ECO:0000313" key="2">
    <source>
        <dbReference type="Proteomes" id="UP000095283"/>
    </source>
</evidence>
<evidence type="ECO:0000313" key="3">
    <source>
        <dbReference type="WBParaSite" id="Hba_00316"/>
    </source>
</evidence>
<organism evidence="2 3">
    <name type="scientific">Heterorhabditis bacteriophora</name>
    <name type="common">Entomopathogenic nematode worm</name>
    <dbReference type="NCBI Taxonomy" id="37862"/>
    <lineage>
        <taxon>Eukaryota</taxon>
        <taxon>Metazoa</taxon>
        <taxon>Ecdysozoa</taxon>
        <taxon>Nematoda</taxon>
        <taxon>Chromadorea</taxon>
        <taxon>Rhabditida</taxon>
        <taxon>Rhabditina</taxon>
        <taxon>Rhabditomorpha</taxon>
        <taxon>Strongyloidea</taxon>
        <taxon>Heterorhabditidae</taxon>
        <taxon>Heterorhabditis</taxon>
    </lineage>
</organism>
<keyword evidence="1" id="KW-0812">Transmembrane</keyword>